<accession>A0A5J5GMA6</accession>
<dbReference type="PANTHER" id="PTHR46401">
    <property type="entry name" value="GLYCOSYLTRANSFERASE WBBK-RELATED"/>
    <property type="match status" value="1"/>
</dbReference>
<keyword evidence="1 5" id="KW-0808">Transferase</keyword>
<evidence type="ECO:0000313" key="6">
    <source>
        <dbReference type="Proteomes" id="UP000326554"/>
    </source>
</evidence>
<evidence type="ECO:0000259" key="4">
    <source>
        <dbReference type="Pfam" id="PF13439"/>
    </source>
</evidence>
<sequence>MTSTTAELSGSALRATISRQDQPDAEFVPRPSPVKGTRRARPGITVNGKFLGGSLTAGGVHRSALNFTSELILRSAGVADCRVVSPGVQDAEEVAAAGVVPEIRRGPLGGGQAWEMLALPAIARRDLLVNFCNLAPVLHPNSVVMIHDTQTLDHPGDYSRRQAAGYRAMWPIIGRRARAILTVSEHSRHCLADRGIGTLDKIFVVPNGTDHILRTQPTPSIIDRLSLQGRRFALTIGSTQSYKNLRTLFSAFRAPELADVPLVIVGRVTAEQFMARGWEPPPQAIFAGGVSDGELRALYEAARVFLFASETEGFGMPPVEAMQCGTAAVVARGGAMPEVCRDGAVIVPPLNADAWAAAVSAVIEDDGHTNELVARGTARAADLTWAVAGEILWSRIAPLL</sequence>
<dbReference type="RefSeq" id="WP_150444954.1">
    <property type="nucleotide sequence ID" value="NZ_VYQE01000002.1"/>
</dbReference>
<dbReference type="GO" id="GO:0009103">
    <property type="term" value="P:lipopolysaccharide biosynthetic process"/>
    <property type="evidence" value="ECO:0007669"/>
    <property type="project" value="TreeGrafter"/>
</dbReference>
<dbReference type="Pfam" id="PF13439">
    <property type="entry name" value="Glyco_transf_4"/>
    <property type="match status" value="1"/>
</dbReference>
<dbReference type="EMBL" id="VYQE01000002">
    <property type="protein sequence ID" value="KAA9009421.1"/>
    <property type="molecule type" value="Genomic_DNA"/>
</dbReference>
<feature type="region of interest" description="Disordered" evidence="2">
    <location>
        <begin position="1"/>
        <end position="41"/>
    </location>
</feature>
<dbReference type="AlphaFoldDB" id="A0A5J5GMA6"/>
<gene>
    <name evidence="5" type="ORF">F3S47_09270</name>
</gene>
<feature type="domain" description="Glycosyltransferase subfamily 4-like N-terminal" evidence="4">
    <location>
        <begin position="58"/>
        <end position="210"/>
    </location>
</feature>
<dbReference type="CDD" id="cd03809">
    <property type="entry name" value="GT4_MtfB-like"/>
    <property type="match status" value="1"/>
</dbReference>
<dbReference type="PANTHER" id="PTHR46401:SF2">
    <property type="entry name" value="GLYCOSYLTRANSFERASE WBBK-RELATED"/>
    <property type="match status" value="1"/>
</dbReference>
<dbReference type="InterPro" id="IPR001296">
    <property type="entry name" value="Glyco_trans_1"/>
</dbReference>
<feature type="domain" description="Glycosyl transferase family 1" evidence="3">
    <location>
        <begin position="228"/>
        <end position="376"/>
    </location>
</feature>
<comment type="caution">
    <text evidence="5">The sequence shown here is derived from an EMBL/GenBank/DDBJ whole genome shotgun (WGS) entry which is preliminary data.</text>
</comment>
<dbReference type="InterPro" id="IPR028098">
    <property type="entry name" value="Glyco_trans_4-like_N"/>
</dbReference>
<evidence type="ECO:0000256" key="1">
    <source>
        <dbReference type="ARBA" id="ARBA00022679"/>
    </source>
</evidence>
<name>A0A5J5GMA6_9RHOB</name>
<evidence type="ECO:0000313" key="5">
    <source>
        <dbReference type="EMBL" id="KAA9009421.1"/>
    </source>
</evidence>
<protein>
    <submittedName>
        <fullName evidence="5">Glycosyltransferase family 4 protein</fullName>
    </submittedName>
</protein>
<dbReference type="Pfam" id="PF00534">
    <property type="entry name" value="Glycos_transf_1"/>
    <property type="match status" value="1"/>
</dbReference>
<dbReference type="Gene3D" id="3.40.50.2000">
    <property type="entry name" value="Glycogen Phosphorylase B"/>
    <property type="match status" value="2"/>
</dbReference>
<evidence type="ECO:0000259" key="3">
    <source>
        <dbReference type="Pfam" id="PF00534"/>
    </source>
</evidence>
<dbReference type="Proteomes" id="UP000326554">
    <property type="component" value="Unassembled WGS sequence"/>
</dbReference>
<reference evidence="5 6" key="1">
    <citation type="submission" date="2019-09" db="EMBL/GenBank/DDBJ databases">
        <authorList>
            <person name="Park J.-S."/>
            <person name="Choi H.-J."/>
        </authorList>
    </citation>
    <scope>NUCLEOTIDE SEQUENCE [LARGE SCALE GENOMIC DNA]</scope>
    <source>
        <strain evidence="5 6">176SS1-4</strain>
    </source>
</reference>
<dbReference type="GO" id="GO:0016757">
    <property type="term" value="F:glycosyltransferase activity"/>
    <property type="evidence" value="ECO:0007669"/>
    <property type="project" value="InterPro"/>
</dbReference>
<proteinExistence type="predicted"/>
<organism evidence="5 6">
    <name type="scientific">Histidinibacterium aquaticum</name>
    <dbReference type="NCBI Taxonomy" id="2613962"/>
    <lineage>
        <taxon>Bacteria</taxon>
        <taxon>Pseudomonadati</taxon>
        <taxon>Pseudomonadota</taxon>
        <taxon>Alphaproteobacteria</taxon>
        <taxon>Rhodobacterales</taxon>
        <taxon>Paracoccaceae</taxon>
        <taxon>Histidinibacterium</taxon>
    </lineage>
</organism>
<keyword evidence="6" id="KW-1185">Reference proteome</keyword>
<dbReference type="SUPFAM" id="SSF53756">
    <property type="entry name" value="UDP-Glycosyltransferase/glycogen phosphorylase"/>
    <property type="match status" value="1"/>
</dbReference>
<evidence type="ECO:0000256" key="2">
    <source>
        <dbReference type="SAM" id="MobiDB-lite"/>
    </source>
</evidence>